<protein>
    <submittedName>
        <fullName evidence="2">Uncharacterized protein</fullName>
    </submittedName>
</protein>
<keyword evidence="3" id="KW-1185">Reference proteome</keyword>
<dbReference type="EMBL" id="JAWHQM010000030">
    <property type="protein sequence ID" value="KAK5633193.1"/>
    <property type="molecule type" value="Genomic_DNA"/>
</dbReference>
<evidence type="ECO:0000313" key="3">
    <source>
        <dbReference type="Proteomes" id="UP001305414"/>
    </source>
</evidence>
<dbReference type="Pfam" id="PF12224">
    <property type="entry name" value="Amidoligase_2"/>
    <property type="match status" value="1"/>
</dbReference>
<gene>
    <name evidence="2" type="ORF">RRF57_008907</name>
</gene>
<organism evidence="2 3">
    <name type="scientific">Xylaria bambusicola</name>
    <dbReference type="NCBI Taxonomy" id="326684"/>
    <lineage>
        <taxon>Eukaryota</taxon>
        <taxon>Fungi</taxon>
        <taxon>Dikarya</taxon>
        <taxon>Ascomycota</taxon>
        <taxon>Pezizomycotina</taxon>
        <taxon>Sordariomycetes</taxon>
        <taxon>Xylariomycetidae</taxon>
        <taxon>Xylariales</taxon>
        <taxon>Xylariaceae</taxon>
        <taxon>Xylaria</taxon>
    </lineage>
</organism>
<proteinExistence type="predicted"/>
<feature type="compositionally biased region" description="Polar residues" evidence="1">
    <location>
        <begin position="59"/>
        <end position="71"/>
    </location>
</feature>
<dbReference type="InterPro" id="IPR022025">
    <property type="entry name" value="Amidoligase_2"/>
</dbReference>
<dbReference type="Proteomes" id="UP001305414">
    <property type="component" value="Unassembled WGS sequence"/>
</dbReference>
<dbReference type="AlphaFoldDB" id="A0AAN7UNT9"/>
<sequence>MNVQHYNSGIVPSIMSRRPRDRRSASPRRIEGRIYRHRNYPPAGSYDLTAAQWSAIGTVSGSGHIQRQTRNPFPDPVQASDHSDDDNNDMDDMDIEPDDGPPVRDGPNATTIGFEFELAIAAAKQSAEFPDPHPNDGRWLSDKLATRYEDGLGFKYTTKNKIVDTLRAAGVSARKSQEHWYPGMMDEPEPHFEWWDSLEYGTANENDPYLSIWAGNYQWNPAITDDKNVEQATETLAAQFWQHHKDENLAPYLTSQEIMVTLQQDIGHMIIGVAPIACREKVKTLWLERVTETARDKKKAHYSAPGPDDPNLVPGVAEDQKYRAWSVTDDISVDCDTDKTHYTIPAGSIPTFPLTGLPIGEPPTLYKWFGAEVVSPVMDYDNPQVYPSLRRTAQALRDVMRIHKPISHIRSGVHIHIGQQAGWTLLHMKKFATLWHVIEPFMFSLHREDRQSGLWCMPMHRESILGRLVYRHDASLTRYSPTTTGPKRKAYEIQMNRYVPYLDNSSRMRHFIFLIWQYDTLTDLKSAMGQPAFGKCSIRWRVTGNKLSPIPNYEDIQTLEFRLMQGTLDADHVWKWASIVERLVIFARDAADRVFRDAIAQIVGQNIPHTLGLNEEDLQWFRDRWSDKQYFTYPDKDVVDWSDPFMVPGHGDTHVR</sequence>
<dbReference type="PANTHER" id="PTHR36847:SF1">
    <property type="entry name" value="AMIDOLIGASE ENZYME"/>
    <property type="match status" value="1"/>
</dbReference>
<name>A0AAN7UNT9_9PEZI</name>
<feature type="region of interest" description="Disordered" evidence="1">
    <location>
        <begin position="1"/>
        <end position="30"/>
    </location>
</feature>
<evidence type="ECO:0000256" key="1">
    <source>
        <dbReference type="SAM" id="MobiDB-lite"/>
    </source>
</evidence>
<evidence type="ECO:0000313" key="2">
    <source>
        <dbReference type="EMBL" id="KAK5633193.1"/>
    </source>
</evidence>
<feature type="compositionally biased region" description="Acidic residues" evidence="1">
    <location>
        <begin position="83"/>
        <end position="99"/>
    </location>
</feature>
<feature type="region of interest" description="Disordered" evidence="1">
    <location>
        <begin position="59"/>
        <end position="108"/>
    </location>
</feature>
<comment type="caution">
    <text evidence="2">The sequence shown here is derived from an EMBL/GenBank/DDBJ whole genome shotgun (WGS) entry which is preliminary data.</text>
</comment>
<accession>A0AAN7UNT9</accession>
<reference evidence="2 3" key="1">
    <citation type="submission" date="2023-10" db="EMBL/GenBank/DDBJ databases">
        <title>Draft genome sequence of Xylaria bambusicola isolate GMP-LS, the root and basal stem rot pathogen of sugarcane in Indonesia.</title>
        <authorList>
            <person name="Selvaraj P."/>
            <person name="Muralishankar V."/>
            <person name="Muruganantham S."/>
            <person name="Sp S."/>
            <person name="Haryani S."/>
            <person name="Lau K.J.X."/>
            <person name="Naqvi N.I."/>
        </authorList>
    </citation>
    <scope>NUCLEOTIDE SEQUENCE [LARGE SCALE GENOMIC DNA]</scope>
    <source>
        <strain evidence="2">GMP-LS</strain>
    </source>
</reference>
<dbReference type="PANTHER" id="PTHR36847">
    <property type="entry name" value="AMIDOLIGASE ENZYME"/>
    <property type="match status" value="1"/>
</dbReference>